<dbReference type="EMBL" id="JAUTXU010000006">
    <property type="protein sequence ID" value="KAK3724216.1"/>
    <property type="molecule type" value="Genomic_DNA"/>
</dbReference>
<protein>
    <submittedName>
        <fullName evidence="1">Uncharacterized protein</fullName>
    </submittedName>
</protein>
<name>A0ACC3NWM0_9PEZI</name>
<comment type="caution">
    <text evidence="1">The sequence shown here is derived from an EMBL/GenBank/DDBJ whole genome shotgun (WGS) entry which is preliminary data.</text>
</comment>
<accession>A0ACC3NWM0</accession>
<evidence type="ECO:0000313" key="1">
    <source>
        <dbReference type="EMBL" id="KAK3724216.1"/>
    </source>
</evidence>
<dbReference type="Proteomes" id="UP001281147">
    <property type="component" value="Unassembled WGS sequence"/>
</dbReference>
<evidence type="ECO:0000313" key="2">
    <source>
        <dbReference type="Proteomes" id="UP001281147"/>
    </source>
</evidence>
<sequence>MARLNASRKSYFLSVTPVDSSLTDGTNIPPPQQPQPIETSRPYTPVQPPTPRAGPLTSHPTNTPRNEQQQYPQYSMGEPARDRTDSLPDADRSDNDANRERADSYTDRKQPDSSYDNKERADSFRTPTSPASAAQHSSSSPQAQRQPQKGPDQPAFILQQLAHVAKHASRLTRRTSPTSTTITFATAKRRQASLIAKHGLNDRLFHSESETTPTQEVRWQLV</sequence>
<reference evidence="1" key="1">
    <citation type="submission" date="2023-07" db="EMBL/GenBank/DDBJ databases">
        <title>Black Yeasts Isolated from many extreme environments.</title>
        <authorList>
            <person name="Coleine C."/>
            <person name="Stajich J.E."/>
            <person name="Selbmann L."/>
        </authorList>
    </citation>
    <scope>NUCLEOTIDE SEQUENCE</scope>
    <source>
        <strain evidence="1">CCFEE 5714</strain>
    </source>
</reference>
<keyword evidence="2" id="KW-1185">Reference proteome</keyword>
<proteinExistence type="predicted"/>
<organism evidence="1 2">
    <name type="scientific">Vermiconidia calcicola</name>
    <dbReference type="NCBI Taxonomy" id="1690605"/>
    <lineage>
        <taxon>Eukaryota</taxon>
        <taxon>Fungi</taxon>
        <taxon>Dikarya</taxon>
        <taxon>Ascomycota</taxon>
        <taxon>Pezizomycotina</taxon>
        <taxon>Dothideomycetes</taxon>
        <taxon>Dothideomycetidae</taxon>
        <taxon>Mycosphaerellales</taxon>
        <taxon>Extremaceae</taxon>
        <taxon>Vermiconidia</taxon>
    </lineage>
</organism>
<gene>
    <name evidence="1" type="ORF">LTR37_001341</name>
</gene>